<reference evidence="2 3" key="1">
    <citation type="submission" date="2024-01" db="EMBL/GenBank/DDBJ databases">
        <title>Mesobacterium rodlantinim sp. nov., isolated from shallow sea hydrothermal systems off Kueishantao Island.</title>
        <authorList>
            <person name="Su Z."/>
            <person name="Tang K."/>
        </authorList>
    </citation>
    <scope>NUCLEOTIDE SEQUENCE [LARGE SCALE GENOMIC DNA]</scope>
    <source>
        <strain evidence="2 3">TK19101</strain>
    </source>
</reference>
<proteinExistence type="predicted"/>
<gene>
    <name evidence="2" type="ORF">VK792_15360</name>
</gene>
<feature type="domain" description="DUF4214" evidence="1">
    <location>
        <begin position="720"/>
        <end position="786"/>
    </location>
</feature>
<name>A0ABU6HJN9_9RHOB</name>
<comment type="caution">
    <text evidence="2">The sequence shown here is derived from an EMBL/GenBank/DDBJ whole genome shotgun (WGS) entry which is preliminary data.</text>
</comment>
<sequence length="895" mass="94081">MPAPNLVLSTSFQSDNSLQNDFLGNQTLQTFTLDHQAAWDAIIAGGHPLEAATNADPTSIQATRVIWGNLSSDGVELTGSGLDQVSDLEALQAALENGIASGAFDTLRVVAGGTEIGRLTFTTGAMTLTSGTQVLSVSGGLPTSIQGLYDMLRVLPAVANFNANDPALTEAIAVLSDYDIDTLRLVDGDSELINLSLGATQLSLTAVGNQLTIDGTFPTSSLGDILGMLRQADLLGMSGQLNQLSDLTGVAITGALLVDADGNRLAEIDGPIEDVNPVHFTTVHVVGTDDPDYGVTVPVFNTEEANAILIETGAGFDSVLVNAYDLYEVALAPLTIDLGADGGLLMLQGGEGQMVEVDFGTGRVMASGYNSVGMGTYELGFVGNRVGADGQGFYDVKGDDGNSQFGHGGISTVVRYDGGAGTDIYELHWVDFGIPPVGPETRGITEAQFLANMQIYNHDDSFLELVYSDDRGTLSGPVMGQLLTNVERVLLSNGAGGAIGHDLADLVAQINPGMLLGTGNADNISGLRTQAETLLGQGGDDLLWGDGFQANYQPDTAATVYRIYQATLDRAPDIGGLNDWTGRLSQAEIDLPSAVAGFVNSAEFQATYGALDNAQFVELLYQNVLGRSADAGGLADWTGRLDTGTSRAQVVLGFSESTEFKANTAAEAAAFARDADPASWSDEIFRAYRATLDRDPDIGGFTDWVGRLSTGTPLVNAVTGFVNSAEFQATYGPLDNGQFVELLYQNVLGRAADAGGLSDWTGRLASGTSRAQVVLGFSESTEFKANMAERLKDWMRMQDSGDTIIGGSDTNTVAGGLFSDTFVFEPGDSIGTSATVVLDLEPWDRVQFSGFIYGSDLDALTQMTQSGNNVVFSDYGVEITFFNTTLAEVESALTL</sequence>
<evidence type="ECO:0000313" key="3">
    <source>
        <dbReference type="Proteomes" id="UP001348149"/>
    </source>
</evidence>
<dbReference type="InterPro" id="IPR011049">
    <property type="entry name" value="Serralysin-like_metalloprot_C"/>
</dbReference>
<dbReference type="Gene3D" id="1.10.3130.20">
    <property type="entry name" value="Phycobilisome linker domain"/>
    <property type="match status" value="2"/>
</dbReference>
<dbReference type="InterPro" id="IPR038255">
    <property type="entry name" value="PBS_linker_sf"/>
</dbReference>
<keyword evidence="3" id="KW-1185">Reference proteome</keyword>
<dbReference type="Pfam" id="PF13946">
    <property type="entry name" value="DUF4214"/>
    <property type="match status" value="2"/>
</dbReference>
<feature type="domain" description="DUF4214" evidence="1">
    <location>
        <begin position="597"/>
        <end position="663"/>
    </location>
</feature>
<protein>
    <submittedName>
        <fullName evidence="2">DUF4214 domain-containing protein</fullName>
    </submittedName>
</protein>
<dbReference type="Proteomes" id="UP001348149">
    <property type="component" value="Unassembled WGS sequence"/>
</dbReference>
<evidence type="ECO:0000259" key="1">
    <source>
        <dbReference type="Pfam" id="PF13946"/>
    </source>
</evidence>
<evidence type="ECO:0000313" key="2">
    <source>
        <dbReference type="EMBL" id="MEC3862668.1"/>
    </source>
</evidence>
<dbReference type="EMBL" id="JAYLLH010000026">
    <property type="protein sequence ID" value="MEC3862668.1"/>
    <property type="molecule type" value="Genomic_DNA"/>
</dbReference>
<dbReference type="InterPro" id="IPR025282">
    <property type="entry name" value="DUF4214"/>
</dbReference>
<dbReference type="SUPFAM" id="SSF51120">
    <property type="entry name" value="beta-Roll"/>
    <property type="match status" value="1"/>
</dbReference>
<organism evidence="2 3">
    <name type="scientific">Mesobacterium hydrothermale</name>
    <dbReference type="NCBI Taxonomy" id="3111907"/>
    <lineage>
        <taxon>Bacteria</taxon>
        <taxon>Pseudomonadati</taxon>
        <taxon>Pseudomonadota</taxon>
        <taxon>Alphaproteobacteria</taxon>
        <taxon>Rhodobacterales</taxon>
        <taxon>Roseobacteraceae</taxon>
        <taxon>Mesobacterium</taxon>
    </lineage>
</organism>
<dbReference type="RefSeq" id="WP_326298612.1">
    <property type="nucleotide sequence ID" value="NZ_JAYLLH010000026.1"/>
</dbReference>
<accession>A0ABU6HJN9</accession>